<comment type="caution">
    <text evidence="3">The sequence shown here is derived from an EMBL/GenBank/DDBJ whole genome shotgun (WGS) entry which is preliminary data.</text>
</comment>
<reference evidence="3" key="2">
    <citation type="submission" date="2017-10" db="EMBL/GenBank/DDBJ databases">
        <title>Ladona fulva Genome sequencing and assembly.</title>
        <authorList>
            <person name="Murali S."/>
            <person name="Richards S."/>
            <person name="Bandaranaike D."/>
            <person name="Bellair M."/>
            <person name="Blankenburg K."/>
            <person name="Chao H."/>
            <person name="Dinh H."/>
            <person name="Doddapaneni H."/>
            <person name="Dugan-Rocha S."/>
            <person name="Elkadiri S."/>
            <person name="Gnanaolivu R."/>
            <person name="Hernandez B."/>
            <person name="Skinner E."/>
            <person name="Javaid M."/>
            <person name="Lee S."/>
            <person name="Li M."/>
            <person name="Ming W."/>
            <person name="Munidasa M."/>
            <person name="Muniz J."/>
            <person name="Nguyen L."/>
            <person name="Hughes D."/>
            <person name="Osuji N."/>
            <person name="Pu L.-L."/>
            <person name="Puazo M."/>
            <person name="Qu C."/>
            <person name="Quiroz J."/>
            <person name="Raj R."/>
            <person name="Weissenberger G."/>
            <person name="Xin Y."/>
            <person name="Zou X."/>
            <person name="Han Y."/>
            <person name="Worley K."/>
            <person name="Muzny D."/>
            <person name="Gibbs R."/>
        </authorList>
    </citation>
    <scope>NUCLEOTIDE SEQUENCE</scope>
    <source>
        <strain evidence="3">Sampled in the wild</strain>
    </source>
</reference>
<dbReference type="AlphaFoldDB" id="A0A8K0K5D4"/>
<name>A0A8K0K5D4_LADFU</name>
<evidence type="ECO:0000259" key="2">
    <source>
        <dbReference type="Pfam" id="PF13843"/>
    </source>
</evidence>
<evidence type="ECO:0000256" key="1">
    <source>
        <dbReference type="SAM" id="Phobius"/>
    </source>
</evidence>
<gene>
    <name evidence="3" type="ORF">J437_LFUL004358</name>
</gene>
<keyword evidence="1" id="KW-1133">Transmembrane helix</keyword>
<evidence type="ECO:0000313" key="4">
    <source>
        <dbReference type="Proteomes" id="UP000792457"/>
    </source>
</evidence>
<reference evidence="3" key="1">
    <citation type="submission" date="2013-04" db="EMBL/GenBank/DDBJ databases">
        <authorList>
            <person name="Qu J."/>
            <person name="Murali S.C."/>
            <person name="Bandaranaike D."/>
            <person name="Bellair M."/>
            <person name="Blankenburg K."/>
            <person name="Chao H."/>
            <person name="Dinh H."/>
            <person name="Doddapaneni H."/>
            <person name="Downs B."/>
            <person name="Dugan-Rocha S."/>
            <person name="Elkadiri S."/>
            <person name="Gnanaolivu R.D."/>
            <person name="Hernandez B."/>
            <person name="Javaid M."/>
            <person name="Jayaseelan J.C."/>
            <person name="Lee S."/>
            <person name="Li M."/>
            <person name="Ming W."/>
            <person name="Munidasa M."/>
            <person name="Muniz J."/>
            <person name="Nguyen L."/>
            <person name="Ongeri F."/>
            <person name="Osuji N."/>
            <person name="Pu L.-L."/>
            <person name="Puazo M."/>
            <person name="Qu C."/>
            <person name="Quiroz J."/>
            <person name="Raj R."/>
            <person name="Weissenberger G."/>
            <person name="Xin Y."/>
            <person name="Zou X."/>
            <person name="Han Y."/>
            <person name="Richards S."/>
            <person name="Worley K."/>
            <person name="Muzny D."/>
            <person name="Gibbs R."/>
        </authorList>
    </citation>
    <scope>NUCLEOTIDE SEQUENCE</scope>
    <source>
        <strain evidence="3">Sampled in the wild</strain>
    </source>
</reference>
<keyword evidence="1" id="KW-0472">Membrane</keyword>
<dbReference type="OrthoDB" id="10057240at2759"/>
<feature type="domain" description="PiggyBac transposable element-derived protein" evidence="2">
    <location>
        <begin position="41"/>
        <end position="101"/>
    </location>
</feature>
<evidence type="ECO:0000313" key="3">
    <source>
        <dbReference type="EMBL" id="KAG8228233.1"/>
    </source>
</evidence>
<feature type="domain" description="PiggyBac transposable element-derived protein" evidence="2">
    <location>
        <begin position="203"/>
        <end position="299"/>
    </location>
</feature>
<sequence length="310" mass="36250">MTDTDRHHALDAVLDTATYRQIFTIHVPTLQFALGEDGVKIRLYWSKSEDCSIEIVSNSIRRNRFEEILRYLHLADNTRYDGQDRLYKVRPLFGVLNKNFFKKKKFPFKVKIFLLMYPSFRIMVAMVLSNLFMGNLLDSAGYLYHAEPYAGVDTDLPKTDLGQGGDWINVEYHQARRSFLTIFLRLKICLKNLPEEESVQWVQSKKTESDRSLLIMCWNDSNVITAMTNCFNHQMKTATRYCTVEKKKISVPIPRAMAEYNSHMGGVDLCDQFIATYRTNICSKKWWFTYFRWALDVSVSQGCFELKTLQ</sequence>
<proteinExistence type="predicted"/>
<dbReference type="GO" id="GO:0043565">
    <property type="term" value="F:sequence-specific DNA binding"/>
    <property type="evidence" value="ECO:0007669"/>
    <property type="project" value="TreeGrafter"/>
</dbReference>
<dbReference type="EMBL" id="KZ308363">
    <property type="protein sequence ID" value="KAG8228233.1"/>
    <property type="molecule type" value="Genomic_DNA"/>
</dbReference>
<dbReference type="Pfam" id="PF13843">
    <property type="entry name" value="DDE_Tnp_1_7"/>
    <property type="match status" value="2"/>
</dbReference>
<dbReference type="PANTHER" id="PTHR47055">
    <property type="entry name" value="DDE_TNP_1_7 DOMAIN-CONTAINING PROTEIN"/>
    <property type="match status" value="1"/>
</dbReference>
<organism evidence="3 4">
    <name type="scientific">Ladona fulva</name>
    <name type="common">Scarce chaser dragonfly</name>
    <name type="synonym">Libellula fulva</name>
    <dbReference type="NCBI Taxonomy" id="123851"/>
    <lineage>
        <taxon>Eukaryota</taxon>
        <taxon>Metazoa</taxon>
        <taxon>Ecdysozoa</taxon>
        <taxon>Arthropoda</taxon>
        <taxon>Hexapoda</taxon>
        <taxon>Insecta</taxon>
        <taxon>Pterygota</taxon>
        <taxon>Palaeoptera</taxon>
        <taxon>Odonata</taxon>
        <taxon>Epiprocta</taxon>
        <taxon>Anisoptera</taxon>
        <taxon>Libelluloidea</taxon>
        <taxon>Libellulidae</taxon>
        <taxon>Ladona</taxon>
    </lineage>
</organism>
<feature type="transmembrane region" description="Helical" evidence="1">
    <location>
        <begin position="112"/>
        <end position="133"/>
    </location>
</feature>
<keyword evidence="1" id="KW-0812">Transmembrane</keyword>
<dbReference type="InterPro" id="IPR052638">
    <property type="entry name" value="PiggyBac_TE-derived"/>
</dbReference>
<dbReference type="InterPro" id="IPR029526">
    <property type="entry name" value="PGBD"/>
</dbReference>
<accession>A0A8K0K5D4</accession>
<protein>
    <recommendedName>
        <fullName evidence="2">PiggyBac transposable element-derived protein domain-containing protein</fullName>
    </recommendedName>
</protein>
<dbReference type="Proteomes" id="UP000792457">
    <property type="component" value="Unassembled WGS sequence"/>
</dbReference>
<keyword evidence="4" id="KW-1185">Reference proteome</keyword>
<dbReference type="PANTHER" id="PTHR47055:SF3">
    <property type="entry name" value="PHORBOL-ESTER_DAG-TYPE DOMAIN-CONTAINING PROTEIN"/>
    <property type="match status" value="1"/>
</dbReference>